<dbReference type="PANTHER" id="PTHR47506:SF6">
    <property type="entry name" value="HTH-TYPE TRANSCRIPTIONAL REPRESSOR NEMR"/>
    <property type="match status" value="1"/>
</dbReference>
<dbReference type="SUPFAM" id="SSF46689">
    <property type="entry name" value="Homeodomain-like"/>
    <property type="match status" value="1"/>
</dbReference>
<evidence type="ECO:0000313" key="7">
    <source>
        <dbReference type="Proteomes" id="UP000588017"/>
    </source>
</evidence>
<comment type="caution">
    <text evidence="6">The sequence shown here is derived from an EMBL/GenBank/DDBJ whole genome shotgun (WGS) entry which is preliminary data.</text>
</comment>
<dbReference type="PRINTS" id="PR00455">
    <property type="entry name" value="HTHTETR"/>
</dbReference>
<dbReference type="RefSeq" id="WP_244649821.1">
    <property type="nucleotide sequence ID" value="NZ_BMHX01000001.1"/>
</dbReference>
<dbReference type="Pfam" id="PF00440">
    <property type="entry name" value="TetR_N"/>
    <property type="match status" value="1"/>
</dbReference>
<sequence>MLLIRAGLAVLTEKGFSAAGLDEIVAAAGVPKGSFYHYFDSKDAFGLALIDAYADYFVRKLDRCFENEARPPLMRLRDFLDDARAGMARHGYRRGCLIGNLGQEMNVLPEPFRERLAAVFRDWEARTARCLRAARAAGEIAADLDCDRIAKFFWIGWEGAVLRAKLERSPAPLDAFFEGFLALLHMGSTVSGRQPACSGQF</sequence>
<dbReference type="GO" id="GO:0003677">
    <property type="term" value="F:DNA binding"/>
    <property type="evidence" value="ECO:0007669"/>
    <property type="project" value="UniProtKB-UniRule"/>
</dbReference>
<proteinExistence type="predicted"/>
<dbReference type="PANTHER" id="PTHR47506">
    <property type="entry name" value="TRANSCRIPTIONAL REGULATORY PROTEIN"/>
    <property type="match status" value="1"/>
</dbReference>
<dbReference type="AlphaFoldDB" id="A0A841KAL5"/>
<keyword evidence="1" id="KW-0805">Transcription regulation</keyword>
<feature type="domain" description="HTH tetR-type" evidence="5">
    <location>
        <begin position="1"/>
        <end position="57"/>
    </location>
</feature>
<keyword evidence="3" id="KW-0804">Transcription</keyword>
<keyword evidence="7" id="KW-1185">Reference proteome</keyword>
<accession>A0A841KAL5</accession>
<dbReference type="EMBL" id="JACHEH010000001">
    <property type="protein sequence ID" value="MBB6166533.1"/>
    <property type="molecule type" value="Genomic_DNA"/>
</dbReference>
<evidence type="ECO:0000259" key="5">
    <source>
        <dbReference type="PROSITE" id="PS50977"/>
    </source>
</evidence>
<evidence type="ECO:0000256" key="1">
    <source>
        <dbReference type="ARBA" id="ARBA00023015"/>
    </source>
</evidence>
<reference evidence="6 7" key="1">
    <citation type="submission" date="2020-08" db="EMBL/GenBank/DDBJ databases">
        <title>Genomic Encyclopedia of Type Strains, Phase IV (KMG-IV): sequencing the most valuable type-strain genomes for metagenomic binning, comparative biology and taxonomic classification.</title>
        <authorList>
            <person name="Goeker M."/>
        </authorList>
    </citation>
    <scope>NUCLEOTIDE SEQUENCE [LARGE SCALE GENOMIC DNA]</scope>
    <source>
        <strain evidence="6 7">DSM 101465</strain>
    </source>
</reference>
<dbReference type="InterPro" id="IPR011075">
    <property type="entry name" value="TetR_C"/>
</dbReference>
<dbReference type="InterPro" id="IPR001647">
    <property type="entry name" value="HTH_TetR"/>
</dbReference>
<evidence type="ECO:0000256" key="4">
    <source>
        <dbReference type="PROSITE-ProRule" id="PRU00335"/>
    </source>
</evidence>
<evidence type="ECO:0000256" key="3">
    <source>
        <dbReference type="ARBA" id="ARBA00023163"/>
    </source>
</evidence>
<keyword evidence="2 4" id="KW-0238">DNA-binding</keyword>
<name>A0A841KAL5_9HYPH</name>
<evidence type="ECO:0000313" key="6">
    <source>
        <dbReference type="EMBL" id="MBB6166533.1"/>
    </source>
</evidence>
<organism evidence="6 7">
    <name type="scientific">Chelatococcus composti</name>
    <dbReference type="NCBI Taxonomy" id="1743235"/>
    <lineage>
        <taxon>Bacteria</taxon>
        <taxon>Pseudomonadati</taxon>
        <taxon>Pseudomonadota</taxon>
        <taxon>Alphaproteobacteria</taxon>
        <taxon>Hyphomicrobiales</taxon>
        <taxon>Chelatococcaceae</taxon>
        <taxon>Chelatococcus</taxon>
    </lineage>
</organism>
<dbReference type="SUPFAM" id="SSF48498">
    <property type="entry name" value="Tetracyclin repressor-like, C-terminal domain"/>
    <property type="match status" value="1"/>
</dbReference>
<dbReference type="InterPro" id="IPR036271">
    <property type="entry name" value="Tet_transcr_reg_TetR-rel_C_sf"/>
</dbReference>
<dbReference type="Pfam" id="PF16925">
    <property type="entry name" value="TetR_C_13"/>
    <property type="match status" value="1"/>
</dbReference>
<dbReference type="PROSITE" id="PS50977">
    <property type="entry name" value="HTH_TETR_2"/>
    <property type="match status" value="1"/>
</dbReference>
<dbReference type="Gene3D" id="1.10.357.10">
    <property type="entry name" value="Tetracycline Repressor, domain 2"/>
    <property type="match status" value="1"/>
</dbReference>
<dbReference type="Proteomes" id="UP000588017">
    <property type="component" value="Unassembled WGS sequence"/>
</dbReference>
<dbReference type="InterPro" id="IPR009057">
    <property type="entry name" value="Homeodomain-like_sf"/>
</dbReference>
<gene>
    <name evidence="6" type="ORF">HNQ73_000141</name>
</gene>
<feature type="DNA-binding region" description="H-T-H motif" evidence="4">
    <location>
        <begin position="20"/>
        <end position="39"/>
    </location>
</feature>
<protein>
    <submittedName>
        <fullName evidence="6">TetR/AcrR family transcriptional repressor of nem operon</fullName>
    </submittedName>
</protein>
<evidence type="ECO:0000256" key="2">
    <source>
        <dbReference type="ARBA" id="ARBA00023125"/>
    </source>
</evidence>